<dbReference type="EnsemblMetazoa" id="Aqu2.1.41453_001">
    <property type="protein sequence ID" value="Aqu2.1.41453_001"/>
    <property type="gene ID" value="Aqu2.1.41453"/>
</dbReference>
<keyword evidence="6" id="KW-1185">Reference proteome</keyword>
<reference evidence="6" key="1">
    <citation type="journal article" date="2010" name="Nature">
        <title>The Amphimedon queenslandica genome and the evolution of animal complexity.</title>
        <authorList>
            <person name="Srivastava M."/>
            <person name="Simakov O."/>
            <person name="Chapman J."/>
            <person name="Fahey B."/>
            <person name="Gauthier M.E."/>
            <person name="Mitros T."/>
            <person name="Richards G.S."/>
            <person name="Conaco C."/>
            <person name="Dacre M."/>
            <person name="Hellsten U."/>
            <person name="Larroux C."/>
            <person name="Putnam N.H."/>
            <person name="Stanke M."/>
            <person name="Adamska M."/>
            <person name="Darling A."/>
            <person name="Degnan S.M."/>
            <person name="Oakley T.H."/>
            <person name="Plachetzki D.C."/>
            <person name="Zhai Y."/>
            <person name="Adamski M."/>
            <person name="Calcino A."/>
            <person name="Cummins S.F."/>
            <person name="Goodstein D.M."/>
            <person name="Harris C."/>
            <person name="Jackson D.J."/>
            <person name="Leys S.P."/>
            <person name="Shu S."/>
            <person name="Woodcroft B.J."/>
            <person name="Vervoort M."/>
            <person name="Kosik K.S."/>
            <person name="Manning G."/>
            <person name="Degnan B.M."/>
            <person name="Rokhsar D.S."/>
        </authorList>
    </citation>
    <scope>NUCLEOTIDE SEQUENCE [LARGE SCALE GENOMIC DNA]</scope>
</reference>
<feature type="domain" description="TauD/TfdA-like" evidence="4">
    <location>
        <begin position="30"/>
        <end position="352"/>
    </location>
</feature>
<dbReference type="PANTHER" id="PTHR10696">
    <property type="entry name" value="GAMMA-BUTYROBETAINE HYDROXYLASE-RELATED"/>
    <property type="match status" value="1"/>
</dbReference>
<keyword evidence="3" id="KW-1133">Transmembrane helix</keyword>
<dbReference type="OrthoDB" id="408743at2759"/>
<dbReference type="Gene3D" id="3.60.130.10">
    <property type="entry name" value="Clavaminate synthase-like"/>
    <property type="match status" value="1"/>
</dbReference>
<dbReference type="OMA" id="LHTEMSY"/>
<dbReference type="InterPro" id="IPR003819">
    <property type="entry name" value="TauD/TfdA-like"/>
</dbReference>
<evidence type="ECO:0000256" key="3">
    <source>
        <dbReference type="SAM" id="Phobius"/>
    </source>
</evidence>
<evidence type="ECO:0000313" key="5">
    <source>
        <dbReference type="EnsemblMetazoa" id="Aqu2.1.41453_001"/>
    </source>
</evidence>
<reference evidence="5" key="2">
    <citation type="submission" date="2017-05" db="UniProtKB">
        <authorList>
            <consortium name="EnsemblMetazoa"/>
        </authorList>
    </citation>
    <scope>IDENTIFICATION</scope>
</reference>
<keyword evidence="3" id="KW-0472">Membrane</keyword>
<keyword evidence="1" id="KW-0560">Oxidoreductase</keyword>
<protein>
    <recommendedName>
        <fullName evidence="4">TauD/TfdA-like domain-containing protein</fullName>
    </recommendedName>
</protein>
<proteinExistence type="predicted"/>
<keyword evidence="2" id="KW-0045">Antibiotic biosynthesis</keyword>
<dbReference type="GO" id="GO:0016491">
    <property type="term" value="F:oxidoreductase activity"/>
    <property type="evidence" value="ECO:0007669"/>
    <property type="project" value="UniProtKB-KW"/>
</dbReference>
<keyword evidence="3" id="KW-0812">Transmembrane</keyword>
<gene>
    <name evidence="5" type="primary">100642043</name>
</gene>
<sequence length="362" mass="41971">MASLGVEILKHERETLPLIIQPRNIESSSVEYLKEWIAENQEAINKYLLTYGAVLFRGFSIEEGIQFQEAVQSYEKELSTEYRGTSPRTLIPGTQFVFSASELPSYFPIPQHLEMSFLPCPPKKIFFCCLEAPTSQGGETTLCDFKKVYDQMDPSVRDKFESKGVAYIRNYSSVKPFLSQPLQLKGWSAVFETEKKEEVEKELRRTNMDFKWGANDHLCITNKASAVEVHPVTGDKIWFNHLSIFHWAMPYQEYGYIFKRMRKIFYLFLTIISWIIQNIFVAIKKPAGMGMHTMFGDGSEIPLSDVSHVREIIHKNMVFDRWRKGDLLMIDNFRVSHGRQPYSGKRKIVVAWSHPLLKLSLK</sequence>
<dbReference type="AlphaFoldDB" id="A0A1X7VPX1"/>
<organism evidence="5">
    <name type="scientific">Amphimedon queenslandica</name>
    <name type="common">Sponge</name>
    <dbReference type="NCBI Taxonomy" id="400682"/>
    <lineage>
        <taxon>Eukaryota</taxon>
        <taxon>Metazoa</taxon>
        <taxon>Porifera</taxon>
        <taxon>Demospongiae</taxon>
        <taxon>Heteroscleromorpha</taxon>
        <taxon>Haplosclerida</taxon>
        <taxon>Niphatidae</taxon>
        <taxon>Amphimedon</taxon>
    </lineage>
</organism>
<dbReference type="InterPro" id="IPR050411">
    <property type="entry name" value="AlphaKG_dependent_hydroxylases"/>
</dbReference>
<dbReference type="eggNOG" id="ENOG502QRUR">
    <property type="taxonomic scope" value="Eukaryota"/>
</dbReference>
<dbReference type="PANTHER" id="PTHR10696:SF56">
    <property type="entry name" value="TAUD_TFDA-LIKE DOMAIN-CONTAINING PROTEIN"/>
    <property type="match status" value="1"/>
</dbReference>
<dbReference type="Proteomes" id="UP000007879">
    <property type="component" value="Unassembled WGS sequence"/>
</dbReference>
<dbReference type="STRING" id="400682.A0A1X7VPX1"/>
<name>A0A1X7VPX1_AMPQE</name>
<dbReference type="KEGG" id="aqu:100642043"/>
<evidence type="ECO:0000256" key="1">
    <source>
        <dbReference type="ARBA" id="ARBA00023002"/>
    </source>
</evidence>
<dbReference type="GO" id="GO:0017000">
    <property type="term" value="P:antibiotic biosynthetic process"/>
    <property type="evidence" value="ECO:0007669"/>
    <property type="project" value="UniProtKB-KW"/>
</dbReference>
<evidence type="ECO:0000259" key="4">
    <source>
        <dbReference type="Pfam" id="PF02668"/>
    </source>
</evidence>
<dbReference type="InterPro" id="IPR042098">
    <property type="entry name" value="TauD-like_sf"/>
</dbReference>
<evidence type="ECO:0000256" key="2">
    <source>
        <dbReference type="ARBA" id="ARBA00023194"/>
    </source>
</evidence>
<dbReference type="InParanoid" id="A0A1X7VPX1"/>
<feature type="transmembrane region" description="Helical" evidence="3">
    <location>
        <begin position="264"/>
        <end position="283"/>
    </location>
</feature>
<dbReference type="Pfam" id="PF02668">
    <property type="entry name" value="TauD"/>
    <property type="match status" value="1"/>
</dbReference>
<dbReference type="EnsemblMetazoa" id="XM_011411366.2">
    <property type="protein sequence ID" value="XP_011409668.1"/>
    <property type="gene ID" value="LOC100642043"/>
</dbReference>
<accession>A0A1X7VPX1</accession>
<evidence type="ECO:0000313" key="6">
    <source>
        <dbReference type="Proteomes" id="UP000007879"/>
    </source>
</evidence>
<dbReference type="SUPFAM" id="SSF51197">
    <property type="entry name" value="Clavaminate synthase-like"/>
    <property type="match status" value="1"/>
</dbReference>